<name>A0AAU8ABD8_9FIRM</name>
<dbReference type="InterPro" id="IPR036388">
    <property type="entry name" value="WH-like_DNA-bd_sf"/>
</dbReference>
<dbReference type="SUPFAM" id="SSF88659">
    <property type="entry name" value="Sigma3 and sigma4 domains of RNA polymerase sigma factors"/>
    <property type="match status" value="1"/>
</dbReference>
<dbReference type="EMBL" id="CP117826">
    <property type="protein sequence ID" value="XCC63433.1"/>
    <property type="molecule type" value="Genomic_DNA"/>
</dbReference>
<feature type="coiled-coil region" evidence="1">
    <location>
        <begin position="17"/>
        <end position="44"/>
    </location>
</feature>
<dbReference type="GO" id="GO:0006352">
    <property type="term" value="P:DNA-templated transcription initiation"/>
    <property type="evidence" value="ECO:0007669"/>
    <property type="project" value="InterPro"/>
</dbReference>
<dbReference type="RefSeq" id="WP_353423998.1">
    <property type="nucleotide sequence ID" value="NZ_CP117826.1"/>
</dbReference>
<reference evidence="3" key="1">
    <citation type="submission" date="2023-02" db="EMBL/GenBank/DDBJ databases">
        <title>Gut commensal Christensenella minuta modulates host metabolism via a new class of secondary bile acids.</title>
        <authorList>
            <person name="Liu C."/>
        </authorList>
    </citation>
    <scope>NUCLEOTIDE SEQUENCE</scope>
    <source>
        <strain evidence="3">CA70</strain>
    </source>
</reference>
<proteinExistence type="predicted"/>
<feature type="domain" description="RNA polymerase sigma-70 region 4" evidence="2">
    <location>
        <begin position="105"/>
        <end position="148"/>
    </location>
</feature>
<evidence type="ECO:0000256" key="1">
    <source>
        <dbReference type="SAM" id="Coils"/>
    </source>
</evidence>
<dbReference type="Pfam" id="PF04545">
    <property type="entry name" value="Sigma70_r4"/>
    <property type="match status" value="1"/>
</dbReference>
<sequence>MRGGISVEAVEKKLYQYSGYKKRIEEQEKQIVELMDKKDVLAERMLRGRNLDIVRVMGGFASDPVFIAVQKMVDVYGAMIDAIRHELVDLYFKADEIIRLVNAAGLTDMERQYIQYRYFDGLRASQTAAKLDYSEGHARKIKNSSLLKICAVLER</sequence>
<dbReference type="AlphaFoldDB" id="A0AAU8ABD8"/>
<accession>A0AAU8ABD8</accession>
<protein>
    <submittedName>
        <fullName evidence="3">Sigma factor-like helix-turn-helix DNA-binding protein</fullName>
    </submittedName>
</protein>
<dbReference type="Gene3D" id="1.10.10.10">
    <property type="entry name" value="Winged helix-like DNA-binding domain superfamily/Winged helix DNA-binding domain"/>
    <property type="match status" value="1"/>
</dbReference>
<keyword evidence="1" id="KW-0175">Coiled coil</keyword>
<evidence type="ECO:0000259" key="2">
    <source>
        <dbReference type="Pfam" id="PF04545"/>
    </source>
</evidence>
<keyword evidence="3" id="KW-0238">DNA-binding</keyword>
<evidence type="ECO:0000313" key="3">
    <source>
        <dbReference type="EMBL" id="XCC63433.1"/>
    </source>
</evidence>
<gene>
    <name evidence="3" type="ORF">PUP29_05830</name>
</gene>
<dbReference type="GO" id="GO:0003677">
    <property type="term" value="F:DNA binding"/>
    <property type="evidence" value="ECO:0007669"/>
    <property type="project" value="UniProtKB-KW"/>
</dbReference>
<dbReference type="InterPro" id="IPR007630">
    <property type="entry name" value="RNA_pol_sigma70_r4"/>
</dbReference>
<dbReference type="InterPro" id="IPR013324">
    <property type="entry name" value="RNA_pol_sigma_r3/r4-like"/>
</dbReference>
<dbReference type="GO" id="GO:0003700">
    <property type="term" value="F:DNA-binding transcription factor activity"/>
    <property type="evidence" value="ECO:0007669"/>
    <property type="project" value="InterPro"/>
</dbReference>
<organism evidence="3">
    <name type="scientific">Christensenella massiliensis</name>
    <dbReference type="NCBI Taxonomy" id="1805714"/>
    <lineage>
        <taxon>Bacteria</taxon>
        <taxon>Bacillati</taxon>
        <taxon>Bacillota</taxon>
        <taxon>Clostridia</taxon>
        <taxon>Christensenellales</taxon>
        <taxon>Christensenellaceae</taxon>
        <taxon>Christensenella</taxon>
    </lineage>
</organism>